<dbReference type="EMBL" id="VNHN01000001">
    <property type="protein sequence ID" value="TYP17249.1"/>
    <property type="molecule type" value="Genomic_DNA"/>
</dbReference>
<dbReference type="AlphaFoldDB" id="A0A068QRF1"/>
<dbReference type="HOGENOM" id="CLU_2453934_0_0_6"/>
<keyword evidence="3 5" id="KW-0012">Acyltransferase</keyword>
<dbReference type="PANTHER" id="PTHR18919:SF107">
    <property type="entry name" value="ACETYL-COA ACETYLTRANSFERASE, CYTOSOLIC"/>
    <property type="match status" value="1"/>
</dbReference>
<dbReference type="Pfam" id="PF00108">
    <property type="entry name" value="Thiolase_N"/>
    <property type="match status" value="1"/>
</dbReference>
<evidence type="ECO:0000256" key="2">
    <source>
        <dbReference type="ARBA" id="ARBA00022679"/>
    </source>
</evidence>
<dbReference type="KEGG" id="xdo:XDD1_1655"/>
<comment type="similarity">
    <text evidence="1">Belongs to the thiolase-like superfamily. Thiolase family.</text>
</comment>
<evidence type="ECO:0000259" key="4">
    <source>
        <dbReference type="Pfam" id="PF00108"/>
    </source>
</evidence>
<dbReference type="SUPFAM" id="SSF53901">
    <property type="entry name" value="Thiolase-like"/>
    <property type="match status" value="1"/>
</dbReference>
<keyword evidence="2 5" id="KW-0808">Transferase</keyword>
<keyword evidence="8" id="KW-1185">Reference proteome</keyword>
<dbReference type="PANTHER" id="PTHR18919">
    <property type="entry name" value="ACETYL-COA C-ACYLTRANSFERASE"/>
    <property type="match status" value="1"/>
</dbReference>
<dbReference type="Proteomes" id="UP000032721">
    <property type="component" value="Chromosome"/>
</dbReference>
<evidence type="ECO:0000256" key="3">
    <source>
        <dbReference type="ARBA" id="ARBA00023315"/>
    </source>
</evidence>
<reference evidence="6 8" key="2">
    <citation type="submission" date="2019-07" db="EMBL/GenBank/DDBJ databases">
        <title>Genomic Encyclopedia of Type Strains, Phase I: the one thousand microbial genomes (KMG-I) project.</title>
        <authorList>
            <person name="Kyrpides N."/>
        </authorList>
    </citation>
    <scope>NUCLEOTIDE SEQUENCE [LARGE SCALE GENOMIC DNA]</scope>
    <source>
        <strain evidence="6 8">DSM 17909</strain>
    </source>
</reference>
<evidence type="ECO:0000313" key="5">
    <source>
        <dbReference type="EMBL" id="CDG17354.1"/>
    </source>
</evidence>
<dbReference type="InterPro" id="IPR016039">
    <property type="entry name" value="Thiolase-like"/>
</dbReference>
<name>A0A068QRF1_9GAMM</name>
<dbReference type="InterPro" id="IPR020616">
    <property type="entry name" value="Thiolase_N"/>
</dbReference>
<dbReference type="RefSeq" id="WP_045970083.1">
    <property type="nucleotide sequence ID" value="NZ_CAWMED010000001.1"/>
</dbReference>
<dbReference type="EMBL" id="FO704550">
    <property type="protein sequence ID" value="CDG17354.1"/>
    <property type="molecule type" value="Genomic_DNA"/>
</dbReference>
<reference evidence="5 7" key="1">
    <citation type="submission" date="2013-07" db="EMBL/GenBank/DDBJ databases">
        <authorList>
            <person name="Genoscope - CEA"/>
        </authorList>
    </citation>
    <scope>NUCLEOTIDE SEQUENCE [LARGE SCALE GENOMIC DNA]</scope>
    <source>
        <strain evidence="5">FRM16</strain>
        <strain evidence="7">FRM16 / DSM 17909</strain>
    </source>
</reference>
<dbReference type="Proteomes" id="UP000324170">
    <property type="component" value="Unassembled WGS sequence"/>
</dbReference>
<feature type="domain" description="Thiolase N-terminal" evidence="4">
    <location>
        <begin position="13"/>
        <end position="64"/>
    </location>
</feature>
<proteinExistence type="inferred from homology"/>
<dbReference type="OrthoDB" id="9764892at2"/>
<evidence type="ECO:0000256" key="1">
    <source>
        <dbReference type="ARBA" id="ARBA00010982"/>
    </source>
</evidence>
<evidence type="ECO:0000313" key="6">
    <source>
        <dbReference type="EMBL" id="TYP17249.1"/>
    </source>
</evidence>
<evidence type="ECO:0000313" key="8">
    <source>
        <dbReference type="Proteomes" id="UP000324170"/>
    </source>
</evidence>
<accession>A0A068QRF1</accession>
<dbReference type="EC" id="2.3.1.16" evidence="5"/>
<evidence type="ECO:0000313" key="7">
    <source>
        <dbReference type="Proteomes" id="UP000032721"/>
    </source>
</evidence>
<dbReference type="Gene3D" id="3.40.47.10">
    <property type="match status" value="1"/>
</dbReference>
<dbReference type="STRING" id="351671.XDD1_1655"/>
<sequence length="89" mass="9486">MSHSVKFTSPKSVVVVGAARTPIGSFNGSLSKVPAHSLGAAAIKAAIKQAQISEHEVDKVGLPEKTTAYLVNQLAVRAYVRSYWAYNKS</sequence>
<gene>
    <name evidence="6" type="ORF">LY16_00133</name>
    <name evidence="5" type="ORF">XDD1_1655</name>
</gene>
<dbReference type="GO" id="GO:0003988">
    <property type="term" value="F:acetyl-CoA C-acyltransferase activity"/>
    <property type="evidence" value="ECO:0007669"/>
    <property type="project" value="UniProtKB-EC"/>
</dbReference>
<protein>
    <submittedName>
        <fullName evidence="5">Acetyl-CoA C-acyltransferase</fullName>
        <ecNumber evidence="5">2.3.1.16</ecNumber>
    </submittedName>
    <submittedName>
        <fullName evidence="6">Thiolase-like protein</fullName>
    </submittedName>
</protein>
<organism evidence="5 7">
    <name type="scientific">Xenorhabdus doucetiae</name>
    <dbReference type="NCBI Taxonomy" id="351671"/>
    <lineage>
        <taxon>Bacteria</taxon>
        <taxon>Pseudomonadati</taxon>
        <taxon>Pseudomonadota</taxon>
        <taxon>Gammaproteobacteria</taxon>
        <taxon>Enterobacterales</taxon>
        <taxon>Morganellaceae</taxon>
        <taxon>Xenorhabdus</taxon>
    </lineage>
</organism>